<dbReference type="KEGG" id="nta:107800819"/>
<dbReference type="GO" id="GO:0010597">
    <property type="term" value="P:green leaf volatile biosynthetic process"/>
    <property type="evidence" value="ECO:0007669"/>
    <property type="project" value="UniProtKB-ARBA"/>
</dbReference>
<evidence type="ECO:0000256" key="1">
    <source>
        <dbReference type="ARBA" id="ARBA00004123"/>
    </source>
</evidence>
<feature type="compositionally biased region" description="Basic and acidic residues" evidence="7">
    <location>
        <begin position="129"/>
        <end position="152"/>
    </location>
</feature>
<evidence type="ECO:0000259" key="8">
    <source>
        <dbReference type="PROSITE" id="PS50090"/>
    </source>
</evidence>
<reference evidence="10" key="1">
    <citation type="submission" date="2025-08" db="UniProtKB">
        <authorList>
            <consortium name="RefSeq"/>
        </authorList>
    </citation>
    <scope>IDENTIFICATION</scope>
</reference>
<evidence type="ECO:0000313" key="10">
    <source>
        <dbReference type="RefSeq" id="XP_016479548.1"/>
    </source>
</evidence>
<keyword evidence="3" id="KW-0805">Transcription regulation</keyword>
<name>A0A1S4ASR7_TOBAC</name>
<dbReference type="InterPro" id="IPR001005">
    <property type="entry name" value="SANT/Myb"/>
</dbReference>
<sequence>MDQISGAPPLLKWSDSKKYTQLPYKPSATPELIPKRFKMPDVSKYNGTSDTEEHITAYLCPDVMRGPFSIEEEERETVIKTYQELGNRWSTIAARLPGRTDNEVKNFFHTHLKKHLGLKYDAPLKSTSRARDNKRVLKKTKGNERTNADKRSPGHVSSSDSSNSITFEANQMMDATMSLYQTDGACYNVVDQPNIEMEISPVILESNPETTSGINLGIATCQLCQFEYPHPCTISDTATVDFFDQFDHQIIWQQFLELVGVSDSILDEFFDSSFVAAMTKYM</sequence>
<dbReference type="SMART" id="SM00717">
    <property type="entry name" value="SANT"/>
    <property type="match status" value="1"/>
</dbReference>
<protein>
    <submittedName>
        <fullName evidence="10">Transcription repressor MYB4-like</fullName>
    </submittedName>
</protein>
<dbReference type="STRING" id="4097.A0A1S4ASR7"/>
<comment type="subcellular location">
    <subcellularLocation>
        <location evidence="1">Nucleus</location>
    </subcellularLocation>
</comment>
<evidence type="ECO:0000256" key="7">
    <source>
        <dbReference type="SAM" id="MobiDB-lite"/>
    </source>
</evidence>
<dbReference type="PANTHER" id="PTHR47997:SF28">
    <property type="entry name" value="TRANSCRIPTION FACTOR MYB15-LIKE"/>
    <property type="match status" value="1"/>
</dbReference>
<dbReference type="GO" id="GO:0005634">
    <property type="term" value="C:nucleus"/>
    <property type="evidence" value="ECO:0007669"/>
    <property type="project" value="UniProtKB-SubCell"/>
</dbReference>
<evidence type="ECO:0000256" key="4">
    <source>
        <dbReference type="ARBA" id="ARBA00023125"/>
    </source>
</evidence>
<proteinExistence type="predicted"/>
<dbReference type="PROSITE" id="PS51294">
    <property type="entry name" value="HTH_MYB"/>
    <property type="match status" value="1"/>
</dbReference>
<gene>
    <name evidence="10" type="primary">LOC107800819</name>
</gene>
<evidence type="ECO:0000256" key="6">
    <source>
        <dbReference type="ARBA" id="ARBA00023242"/>
    </source>
</evidence>
<feature type="region of interest" description="Disordered" evidence="7">
    <location>
        <begin position="123"/>
        <end position="163"/>
    </location>
</feature>
<dbReference type="AlphaFoldDB" id="A0A1S4ASR7"/>
<dbReference type="OrthoDB" id="2143914at2759"/>
<dbReference type="RefSeq" id="XP_016479548.1">
    <property type="nucleotide sequence ID" value="XM_016624062.1"/>
</dbReference>
<keyword evidence="5" id="KW-0804">Transcription</keyword>
<dbReference type="InterPro" id="IPR017930">
    <property type="entry name" value="Myb_dom"/>
</dbReference>
<dbReference type="Gene3D" id="1.10.10.60">
    <property type="entry name" value="Homeodomain-like"/>
    <property type="match status" value="1"/>
</dbReference>
<keyword evidence="4" id="KW-0238">DNA-binding</keyword>
<dbReference type="GO" id="GO:0000976">
    <property type="term" value="F:transcription cis-regulatory region binding"/>
    <property type="evidence" value="ECO:0007669"/>
    <property type="project" value="UniProtKB-ARBA"/>
</dbReference>
<dbReference type="PANTHER" id="PTHR47997">
    <property type="entry name" value="MYB DOMAIN PROTEIN 55"/>
    <property type="match status" value="1"/>
</dbReference>
<evidence type="ECO:0000256" key="2">
    <source>
        <dbReference type="ARBA" id="ARBA00022737"/>
    </source>
</evidence>
<feature type="domain" description="Myb-like" evidence="8">
    <location>
        <begin position="72"/>
        <end position="112"/>
    </location>
</feature>
<dbReference type="CDD" id="cd00167">
    <property type="entry name" value="SANT"/>
    <property type="match status" value="1"/>
</dbReference>
<organism evidence="10">
    <name type="scientific">Nicotiana tabacum</name>
    <name type="common">Common tobacco</name>
    <dbReference type="NCBI Taxonomy" id="4097"/>
    <lineage>
        <taxon>Eukaryota</taxon>
        <taxon>Viridiplantae</taxon>
        <taxon>Streptophyta</taxon>
        <taxon>Embryophyta</taxon>
        <taxon>Tracheophyta</taxon>
        <taxon>Spermatophyta</taxon>
        <taxon>Magnoliopsida</taxon>
        <taxon>eudicotyledons</taxon>
        <taxon>Gunneridae</taxon>
        <taxon>Pentapetalae</taxon>
        <taxon>asterids</taxon>
        <taxon>lamiids</taxon>
        <taxon>Solanales</taxon>
        <taxon>Solanaceae</taxon>
        <taxon>Nicotianoideae</taxon>
        <taxon>Nicotianeae</taxon>
        <taxon>Nicotiana</taxon>
    </lineage>
</organism>
<dbReference type="InterPro" id="IPR051953">
    <property type="entry name" value="Plant_SW-associated_TFs"/>
</dbReference>
<dbReference type="SUPFAM" id="SSF46689">
    <property type="entry name" value="Homeodomain-like"/>
    <property type="match status" value="1"/>
</dbReference>
<feature type="domain" description="HTH myb-type" evidence="9">
    <location>
        <begin position="61"/>
        <end position="116"/>
    </location>
</feature>
<evidence type="ECO:0000256" key="3">
    <source>
        <dbReference type="ARBA" id="ARBA00023015"/>
    </source>
</evidence>
<dbReference type="PROSITE" id="PS50090">
    <property type="entry name" value="MYB_LIKE"/>
    <property type="match status" value="1"/>
</dbReference>
<evidence type="ECO:0000259" key="9">
    <source>
        <dbReference type="PROSITE" id="PS51294"/>
    </source>
</evidence>
<dbReference type="PaxDb" id="4097-A0A1S4ASR7"/>
<accession>A0A1S4ASR7</accession>
<evidence type="ECO:0000256" key="5">
    <source>
        <dbReference type="ARBA" id="ARBA00023163"/>
    </source>
</evidence>
<keyword evidence="2" id="KW-0677">Repeat</keyword>
<dbReference type="InterPro" id="IPR009057">
    <property type="entry name" value="Homeodomain-like_sf"/>
</dbReference>
<dbReference type="Pfam" id="PF00249">
    <property type="entry name" value="Myb_DNA-binding"/>
    <property type="match status" value="1"/>
</dbReference>
<keyword evidence="6" id="KW-0539">Nucleus</keyword>
<dbReference type="SMR" id="A0A1S4ASR7"/>